<dbReference type="Pfam" id="PF17784">
    <property type="entry name" value="Sulfotransfer_4"/>
    <property type="match status" value="1"/>
</dbReference>
<name>A0ABN0WSI4_9ACTN</name>
<protein>
    <submittedName>
        <fullName evidence="1">Sulfotransferase family protein</fullName>
    </submittedName>
</protein>
<evidence type="ECO:0000313" key="1">
    <source>
        <dbReference type="EMBL" id="GAA0345674.1"/>
    </source>
</evidence>
<sequence>MLEVIGAGYGRTGTLSLKLALERLGFGPCHHMIELIDDPEQIDRWARVIEDGDRDWDDVYRGYRATVDWPGVAFWRELVAHYPDAKVILTVRDPRSWYESARDSIYRASSIHPDDPLGLRRRRLVHRLVWEGDFGGRFEDAEHTMAVFTEHYDAVRREVPAGRLLEFGVRQGWEPLCGFLGVPVPGEPFPRTNDRREFAERIAQRQGR</sequence>
<dbReference type="PANTHER" id="PTHR36978">
    <property type="entry name" value="P-LOOP CONTAINING NUCLEOTIDE TRIPHOSPHATE HYDROLASE"/>
    <property type="match status" value="1"/>
</dbReference>
<gene>
    <name evidence="1" type="ORF">GCM10010151_39060</name>
</gene>
<dbReference type="InterPro" id="IPR040632">
    <property type="entry name" value="Sulfotransfer_4"/>
</dbReference>
<keyword evidence="2" id="KW-1185">Reference proteome</keyword>
<dbReference type="Gene3D" id="3.40.50.300">
    <property type="entry name" value="P-loop containing nucleotide triphosphate hydrolases"/>
    <property type="match status" value="1"/>
</dbReference>
<dbReference type="EMBL" id="BAAABM010000037">
    <property type="protein sequence ID" value="GAA0345674.1"/>
    <property type="molecule type" value="Genomic_DNA"/>
</dbReference>
<dbReference type="InterPro" id="IPR027417">
    <property type="entry name" value="P-loop_NTPase"/>
</dbReference>
<evidence type="ECO:0000313" key="2">
    <source>
        <dbReference type="Proteomes" id="UP001501822"/>
    </source>
</evidence>
<dbReference type="SUPFAM" id="SSF52540">
    <property type="entry name" value="P-loop containing nucleoside triphosphate hydrolases"/>
    <property type="match status" value="1"/>
</dbReference>
<dbReference type="RefSeq" id="WP_252808429.1">
    <property type="nucleotide sequence ID" value="NZ_BAAABM010000037.1"/>
</dbReference>
<accession>A0ABN0WSI4</accession>
<proteinExistence type="predicted"/>
<reference evidence="1 2" key="1">
    <citation type="journal article" date="2019" name="Int. J. Syst. Evol. Microbiol.">
        <title>The Global Catalogue of Microorganisms (GCM) 10K type strain sequencing project: providing services to taxonomists for standard genome sequencing and annotation.</title>
        <authorList>
            <consortium name="The Broad Institute Genomics Platform"/>
            <consortium name="The Broad Institute Genome Sequencing Center for Infectious Disease"/>
            <person name="Wu L."/>
            <person name="Ma J."/>
        </authorList>
    </citation>
    <scope>NUCLEOTIDE SEQUENCE [LARGE SCALE GENOMIC DNA]</scope>
    <source>
        <strain evidence="1 2">JCM 3146</strain>
    </source>
</reference>
<comment type="caution">
    <text evidence="1">The sequence shown here is derived from an EMBL/GenBank/DDBJ whole genome shotgun (WGS) entry which is preliminary data.</text>
</comment>
<organism evidence="1 2">
    <name type="scientific">Actinoallomurus spadix</name>
    <dbReference type="NCBI Taxonomy" id="79912"/>
    <lineage>
        <taxon>Bacteria</taxon>
        <taxon>Bacillati</taxon>
        <taxon>Actinomycetota</taxon>
        <taxon>Actinomycetes</taxon>
        <taxon>Streptosporangiales</taxon>
        <taxon>Thermomonosporaceae</taxon>
        <taxon>Actinoallomurus</taxon>
    </lineage>
</organism>
<dbReference type="Proteomes" id="UP001501822">
    <property type="component" value="Unassembled WGS sequence"/>
</dbReference>
<dbReference type="PANTHER" id="PTHR36978:SF4">
    <property type="entry name" value="P-LOOP CONTAINING NUCLEOSIDE TRIPHOSPHATE HYDROLASE PROTEIN"/>
    <property type="match status" value="1"/>
</dbReference>